<feature type="region of interest" description="Disordered" evidence="6">
    <location>
        <begin position="204"/>
        <end position="249"/>
    </location>
</feature>
<keyword evidence="3 5" id="KW-0862">Zinc</keyword>
<dbReference type="EMBL" id="CP144754">
    <property type="protein sequence ID" value="WVZ99089.1"/>
    <property type="molecule type" value="Genomic_DNA"/>
</dbReference>
<dbReference type="SUPFAM" id="SSF90229">
    <property type="entry name" value="CCCH zinc finger"/>
    <property type="match status" value="1"/>
</dbReference>
<feature type="region of interest" description="Disordered" evidence="6">
    <location>
        <begin position="414"/>
        <end position="449"/>
    </location>
</feature>
<evidence type="ECO:0000256" key="1">
    <source>
        <dbReference type="ARBA" id="ARBA00022723"/>
    </source>
</evidence>
<keyword evidence="2 5" id="KW-0863">Zinc-finger</keyword>
<feature type="zinc finger region" description="C3H1-type" evidence="5">
    <location>
        <begin position="113"/>
        <end position="140"/>
    </location>
</feature>
<dbReference type="InterPro" id="IPR000571">
    <property type="entry name" value="Znf_CCCH"/>
</dbReference>
<evidence type="ECO:0000256" key="4">
    <source>
        <dbReference type="ARBA" id="ARBA00023125"/>
    </source>
</evidence>
<dbReference type="PANTHER" id="PTHR36886">
    <property type="entry name" value="PROTEIN FRIGIDA-ESSENTIAL 1"/>
    <property type="match status" value="1"/>
</dbReference>
<proteinExistence type="predicted"/>
<name>A0AAQ3UV07_PASNO</name>
<dbReference type="Proteomes" id="UP001341281">
    <property type="component" value="Chromosome 10"/>
</dbReference>
<dbReference type="GO" id="GO:0003677">
    <property type="term" value="F:DNA binding"/>
    <property type="evidence" value="ECO:0007669"/>
    <property type="project" value="UniProtKB-KW"/>
</dbReference>
<dbReference type="InterPro" id="IPR052650">
    <property type="entry name" value="Zinc_finger_CCCH"/>
</dbReference>
<evidence type="ECO:0000313" key="9">
    <source>
        <dbReference type="Proteomes" id="UP001341281"/>
    </source>
</evidence>
<evidence type="ECO:0000256" key="6">
    <source>
        <dbReference type="SAM" id="MobiDB-lite"/>
    </source>
</evidence>
<dbReference type="PANTHER" id="PTHR36886:SF3">
    <property type="entry name" value="PROTEIN FRIGIDA-ESSENTIAL 1"/>
    <property type="match status" value="1"/>
</dbReference>
<evidence type="ECO:0000256" key="3">
    <source>
        <dbReference type="ARBA" id="ARBA00022833"/>
    </source>
</evidence>
<keyword evidence="9" id="KW-1185">Reference proteome</keyword>
<feature type="region of interest" description="Disordered" evidence="6">
    <location>
        <begin position="1"/>
        <end position="33"/>
    </location>
</feature>
<feature type="region of interest" description="Disordered" evidence="6">
    <location>
        <begin position="285"/>
        <end position="312"/>
    </location>
</feature>
<evidence type="ECO:0000313" key="8">
    <source>
        <dbReference type="EMBL" id="WVZ99089.1"/>
    </source>
</evidence>
<dbReference type="Gene3D" id="4.10.1000.10">
    <property type="entry name" value="Zinc finger, CCCH-type"/>
    <property type="match status" value="1"/>
</dbReference>
<sequence>MTSASGGVAATDEIPEVEMEVEGWSPEDPGLVGSKRVRDSSSAYGYYGFCGVTTAEKKPMLWPHDVVHMSSNGTSKIGGQYLHVTHDLRAQPDSNAARLSCSSPAENLRNKTNISTKICTFYTQGWCDKGKNCTFLHERGSLGSTKAGLLAPDCSGNHRGSKEGSQIQHQSNLKVSQFKDSEGSLKQELYRNLIHAYGDHVADKQNSLSPGASQRMPGSTDDSLTRRPTTPTCSAARSFQSGMNKGNDLSDSSVARTYLDVNTSNPEYRYRNLIHVYGEHVADKQNSCSPGASQGMPGSTDDSLTKRPTTPTNELQLSPIVQEKNHKPFMGRQMSLAVETYLNDRGTFPRLDGRSFQSGMNKGNDLSDSSVSRTYLDVNTSNPDYQYRPFGLSISSGPLQFSKNLSAYGGITDNIPNASNNSRSSTGLRNPSCATSEHSSDSPSLRGTSQLGIQSHHLFTSGLEKVGYVDVDKGCGTSKHALLESSRPEPSIMPTGPLSPIKDEVWVTSVPFVPSFSFPYTASPSKDLYDPFVDFAEPKVGNIPCSISTQHTNQYVISGKSLDSNEKLTRNISARGSKESACLITSDRGRSSSLDDNKRVRAFDRKKDAVSNNDKTRDFRFYLAEHIKELIKPIWKEGNLSKDAHKQVVKKSIEKVIDSIEPNQIPTTEESITNYIATCGSKIEKLVKEERLNILQWFNYNGGKSKRGQEAQESFQSKWEQLKLVYIAIDHLCYPSEDGIQDYEDS</sequence>
<feature type="domain" description="C3H1-type" evidence="7">
    <location>
        <begin position="113"/>
        <end position="140"/>
    </location>
</feature>
<keyword evidence="4" id="KW-0238">DNA-binding</keyword>
<dbReference type="AlphaFoldDB" id="A0AAQ3UV07"/>
<protein>
    <recommendedName>
        <fullName evidence="7">C3H1-type domain-containing protein</fullName>
    </recommendedName>
</protein>
<evidence type="ECO:0000256" key="2">
    <source>
        <dbReference type="ARBA" id="ARBA00022771"/>
    </source>
</evidence>
<evidence type="ECO:0000259" key="7">
    <source>
        <dbReference type="PROSITE" id="PS50103"/>
    </source>
</evidence>
<organism evidence="8 9">
    <name type="scientific">Paspalum notatum var. saurae</name>
    <dbReference type="NCBI Taxonomy" id="547442"/>
    <lineage>
        <taxon>Eukaryota</taxon>
        <taxon>Viridiplantae</taxon>
        <taxon>Streptophyta</taxon>
        <taxon>Embryophyta</taxon>
        <taxon>Tracheophyta</taxon>
        <taxon>Spermatophyta</taxon>
        <taxon>Magnoliopsida</taxon>
        <taxon>Liliopsida</taxon>
        <taxon>Poales</taxon>
        <taxon>Poaceae</taxon>
        <taxon>PACMAD clade</taxon>
        <taxon>Panicoideae</taxon>
        <taxon>Andropogonodae</taxon>
        <taxon>Paspaleae</taxon>
        <taxon>Paspalinae</taxon>
        <taxon>Paspalum</taxon>
    </lineage>
</organism>
<evidence type="ECO:0000256" key="5">
    <source>
        <dbReference type="PROSITE-ProRule" id="PRU00723"/>
    </source>
</evidence>
<dbReference type="InterPro" id="IPR036855">
    <property type="entry name" value="Znf_CCCH_sf"/>
</dbReference>
<reference evidence="8 9" key="1">
    <citation type="submission" date="2024-02" db="EMBL/GenBank/DDBJ databases">
        <title>High-quality chromosome-scale genome assembly of Pensacola bahiagrass (Paspalum notatum Flugge var. saurae).</title>
        <authorList>
            <person name="Vega J.M."/>
            <person name="Podio M."/>
            <person name="Orjuela J."/>
            <person name="Siena L.A."/>
            <person name="Pessino S.C."/>
            <person name="Combes M.C."/>
            <person name="Mariac C."/>
            <person name="Albertini E."/>
            <person name="Pupilli F."/>
            <person name="Ortiz J.P.A."/>
            <person name="Leblanc O."/>
        </authorList>
    </citation>
    <scope>NUCLEOTIDE SEQUENCE [LARGE SCALE GENOMIC DNA]</scope>
    <source>
        <strain evidence="8">R1</strain>
        <tissue evidence="8">Leaf</tissue>
    </source>
</reference>
<accession>A0AAQ3UV07</accession>
<dbReference type="GO" id="GO:0008270">
    <property type="term" value="F:zinc ion binding"/>
    <property type="evidence" value="ECO:0007669"/>
    <property type="project" value="UniProtKB-KW"/>
</dbReference>
<gene>
    <name evidence="8" type="ORF">U9M48_044439</name>
</gene>
<dbReference type="PROSITE" id="PS50103">
    <property type="entry name" value="ZF_C3H1"/>
    <property type="match status" value="1"/>
</dbReference>
<keyword evidence="1 5" id="KW-0479">Metal-binding</keyword>